<name>A0A9P6CNS6_9AGAR</name>
<evidence type="ECO:0000256" key="2">
    <source>
        <dbReference type="ARBA" id="ARBA00022490"/>
    </source>
</evidence>
<evidence type="ECO:0000313" key="6">
    <source>
        <dbReference type="Proteomes" id="UP000807353"/>
    </source>
</evidence>
<dbReference type="EMBL" id="MU150239">
    <property type="protein sequence ID" value="KAF9466958.1"/>
    <property type="molecule type" value="Genomic_DNA"/>
</dbReference>
<comment type="subcellular location">
    <subcellularLocation>
        <location evidence="1">Cytoplasm</location>
    </subcellularLocation>
</comment>
<gene>
    <name evidence="5" type="ORF">BDZ94DRAFT_1156999</name>
</gene>
<dbReference type="AlphaFoldDB" id="A0A9P6CNS6"/>
<dbReference type="GO" id="GO:0005737">
    <property type="term" value="C:cytoplasm"/>
    <property type="evidence" value="ECO:0007669"/>
    <property type="project" value="UniProtKB-SubCell"/>
</dbReference>
<evidence type="ECO:0000313" key="5">
    <source>
        <dbReference type="EMBL" id="KAF9466958.1"/>
    </source>
</evidence>
<dbReference type="GO" id="GO:0032259">
    <property type="term" value="P:methylation"/>
    <property type="evidence" value="ECO:0007669"/>
    <property type="project" value="UniProtKB-KW"/>
</dbReference>
<dbReference type="GO" id="GO:0003676">
    <property type="term" value="F:nucleic acid binding"/>
    <property type="evidence" value="ECO:0007669"/>
    <property type="project" value="InterPro"/>
</dbReference>
<comment type="caution">
    <text evidence="5">The sequence shown here is derived from an EMBL/GenBank/DDBJ whole genome shotgun (WGS) entry which is preliminary data.</text>
</comment>
<dbReference type="PROSITE" id="PS00092">
    <property type="entry name" value="N6_MTASE"/>
    <property type="match status" value="1"/>
</dbReference>
<accession>A0A9P6CNS6</accession>
<dbReference type="InterPro" id="IPR019369">
    <property type="entry name" value="Efm5/EEF1AKMT1"/>
</dbReference>
<organism evidence="5 6">
    <name type="scientific">Collybia nuda</name>
    <dbReference type="NCBI Taxonomy" id="64659"/>
    <lineage>
        <taxon>Eukaryota</taxon>
        <taxon>Fungi</taxon>
        <taxon>Dikarya</taxon>
        <taxon>Basidiomycota</taxon>
        <taxon>Agaricomycotina</taxon>
        <taxon>Agaricomycetes</taxon>
        <taxon>Agaricomycetidae</taxon>
        <taxon>Agaricales</taxon>
        <taxon>Tricholomatineae</taxon>
        <taxon>Clitocybaceae</taxon>
        <taxon>Collybia</taxon>
    </lineage>
</organism>
<dbReference type="PANTHER" id="PTHR13200">
    <property type="entry name" value="EEF1A LYSINE METHYLTRANSFERASE 1"/>
    <property type="match status" value="1"/>
</dbReference>
<dbReference type="OrthoDB" id="206354at2759"/>
<keyword evidence="3 5" id="KW-0489">Methyltransferase</keyword>
<evidence type="ECO:0000256" key="3">
    <source>
        <dbReference type="ARBA" id="ARBA00022603"/>
    </source>
</evidence>
<dbReference type="PANTHER" id="PTHR13200:SF0">
    <property type="entry name" value="EEF1A LYSINE METHYLTRANSFERASE 1"/>
    <property type="match status" value="1"/>
</dbReference>
<keyword evidence="4" id="KW-0808">Transferase</keyword>
<dbReference type="InterPro" id="IPR041370">
    <property type="entry name" value="Mlase_EEF1AKMT1/ZCCHC4"/>
</dbReference>
<keyword evidence="2" id="KW-0963">Cytoplasm</keyword>
<dbReference type="GO" id="GO:0016279">
    <property type="term" value="F:protein-lysine N-methyltransferase activity"/>
    <property type="evidence" value="ECO:0007669"/>
    <property type="project" value="InterPro"/>
</dbReference>
<evidence type="ECO:0000256" key="4">
    <source>
        <dbReference type="ARBA" id="ARBA00022679"/>
    </source>
</evidence>
<reference evidence="5" key="1">
    <citation type="submission" date="2020-11" db="EMBL/GenBank/DDBJ databases">
        <authorList>
            <consortium name="DOE Joint Genome Institute"/>
            <person name="Ahrendt S."/>
            <person name="Riley R."/>
            <person name="Andreopoulos W."/>
            <person name="Labutti K."/>
            <person name="Pangilinan J."/>
            <person name="Ruiz-Duenas F.J."/>
            <person name="Barrasa J.M."/>
            <person name="Sanchez-Garcia M."/>
            <person name="Camarero S."/>
            <person name="Miyauchi S."/>
            <person name="Serrano A."/>
            <person name="Linde D."/>
            <person name="Babiker R."/>
            <person name="Drula E."/>
            <person name="Ayuso-Fernandez I."/>
            <person name="Pacheco R."/>
            <person name="Padilla G."/>
            <person name="Ferreira P."/>
            <person name="Barriuso J."/>
            <person name="Kellner H."/>
            <person name="Castanera R."/>
            <person name="Alfaro M."/>
            <person name="Ramirez L."/>
            <person name="Pisabarro A.G."/>
            <person name="Kuo A."/>
            <person name="Tritt A."/>
            <person name="Lipzen A."/>
            <person name="He G."/>
            <person name="Yan M."/>
            <person name="Ng V."/>
            <person name="Cullen D."/>
            <person name="Martin F."/>
            <person name="Rosso M.-N."/>
            <person name="Henrissat B."/>
            <person name="Hibbett D."/>
            <person name="Martinez A.T."/>
            <person name="Grigoriev I.V."/>
        </authorList>
    </citation>
    <scope>NUCLEOTIDE SEQUENCE</scope>
    <source>
        <strain evidence="5">CBS 247.69</strain>
    </source>
</reference>
<proteinExistence type="predicted"/>
<dbReference type="InterPro" id="IPR002052">
    <property type="entry name" value="DNA_methylase_N6_adenine_CS"/>
</dbReference>
<protein>
    <submittedName>
        <fullName evidence="5">N6-adenine methyltransferase-domain-containing protein</fullName>
    </submittedName>
</protein>
<sequence length="197" mass="22257">MSVDEYRLAFGEDWQLSQFWYSTAFATRLARYVRSLCTTSSTVAFMCCPTAFVAFQHTNPLEGARLLEYDQRFAVLAPKKFIPYDLDEPDDFPEVLRGSVDVVVVDPPFLNETTNKKIIKTVLQILHPTRGKLLLLSSPSIEKILHRLYDKEPIGPLHRTSLTVEHGELANDFACWGSWEGAQDIGKCDELELGAST</sequence>
<keyword evidence="6" id="KW-1185">Reference proteome</keyword>
<dbReference type="Proteomes" id="UP000807353">
    <property type="component" value="Unassembled WGS sequence"/>
</dbReference>
<dbReference type="Pfam" id="PF10237">
    <property type="entry name" value="N6-adenineMlase"/>
    <property type="match status" value="1"/>
</dbReference>
<evidence type="ECO:0000256" key="1">
    <source>
        <dbReference type="ARBA" id="ARBA00004496"/>
    </source>
</evidence>